<proteinExistence type="predicted"/>
<feature type="transmembrane region" description="Helical" evidence="1">
    <location>
        <begin position="146"/>
        <end position="164"/>
    </location>
</feature>
<comment type="caution">
    <text evidence="2">The sequence shown here is derived from an EMBL/GenBank/DDBJ whole genome shotgun (WGS) entry which is preliminary data.</text>
</comment>
<keyword evidence="1" id="KW-0472">Membrane</keyword>
<sequence>MVRRDPVLGSESDQITATRSDNHCDIHTQKWLRIGRIGRLRFATYFLLIIAPVLMAVDVASIAKETQYSKLVEIYLYLVWPYLVGYVVVFLLPIALMRFHDLNRSGWWVWTLLIPGYNLYILYLLLARSGSCEINQFGPLPKPNSPRTYIIFGMFMALPLFFIYKISRTLVYYGLLVSML</sequence>
<feature type="transmembrane region" description="Helical" evidence="1">
    <location>
        <begin position="74"/>
        <end position="95"/>
    </location>
</feature>
<gene>
    <name evidence="2" type="ORF">KCG35_00155</name>
</gene>
<feature type="transmembrane region" description="Helical" evidence="1">
    <location>
        <begin position="107"/>
        <end position="126"/>
    </location>
</feature>
<keyword evidence="3" id="KW-1185">Reference proteome</keyword>
<evidence type="ECO:0000313" key="3">
    <source>
        <dbReference type="Proteomes" id="UP000690515"/>
    </source>
</evidence>
<dbReference type="EMBL" id="JAGSOY010000001">
    <property type="protein sequence ID" value="MBU2709461.1"/>
    <property type="molecule type" value="Genomic_DNA"/>
</dbReference>
<feature type="transmembrane region" description="Helical" evidence="1">
    <location>
        <begin position="42"/>
        <end position="62"/>
    </location>
</feature>
<keyword evidence="1" id="KW-1133">Transmembrane helix</keyword>
<name>A0ABS5Z5Y8_9GAMM</name>
<protein>
    <submittedName>
        <fullName evidence="2">DUF805 domain-containing protein</fullName>
    </submittedName>
</protein>
<reference evidence="2 3" key="1">
    <citation type="submission" date="2021-04" db="EMBL/GenBank/DDBJ databases">
        <authorList>
            <person name="Pira H."/>
            <person name="Risdian C."/>
            <person name="Wink J."/>
        </authorList>
    </citation>
    <scope>NUCLEOTIDE SEQUENCE [LARGE SCALE GENOMIC DNA]</scope>
    <source>
        <strain evidence="2 3">WH53</strain>
    </source>
</reference>
<dbReference type="PANTHER" id="PTHR34980">
    <property type="entry name" value="INNER MEMBRANE PROTEIN-RELATED-RELATED"/>
    <property type="match status" value="1"/>
</dbReference>
<dbReference type="RefSeq" id="WP_215817631.1">
    <property type="nucleotide sequence ID" value="NZ_JAGSOY010000001.1"/>
</dbReference>
<organism evidence="2 3">
    <name type="scientific">Zooshikella harenae</name>
    <dbReference type="NCBI Taxonomy" id="2827238"/>
    <lineage>
        <taxon>Bacteria</taxon>
        <taxon>Pseudomonadati</taxon>
        <taxon>Pseudomonadota</taxon>
        <taxon>Gammaproteobacteria</taxon>
        <taxon>Oceanospirillales</taxon>
        <taxon>Zooshikellaceae</taxon>
        <taxon>Zooshikella</taxon>
    </lineage>
</organism>
<dbReference type="Proteomes" id="UP000690515">
    <property type="component" value="Unassembled WGS sequence"/>
</dbReference>
<dbReference type="Pfam" id="PF05656">
    <property type="entry name" value="DUF805"/>
    <property type="match status" value="1"/>
</dbReference>
<evidence type="ECO:0000313" key="2">
    <source>
        <dbReference type="EMBL" id="MBU2709461.1"/>
    </source>
</evidence>
<dbReference type="InterPro" id="IPR008523">
    <property type="entry name" value="DUF805"/>
</dbReference>
<evidence type="ECO:0000256" key="1">
    <source>
        <dbReference type="SAM" id="Phobius"/>
    </source>
</evidence>
<accession>A0ABS5Z5Y8</accession>
<keyword evidence="1" id="KW-0812">Transmembrane</keyword>
<dbReference type="PANTHER" id="PTHR34980:SF3">
    <property type="entry name" value="BLR8105 PROTEIN"/>
    <property type="match status" value="1"/>
</dbReference>